<dbReference type="OMA" id="TGGRFTH"/>
<dbReference type="STRING" id="7222.B4JV95"/>
<dbReference type="OrthoDB" id="7882996at2759"/>
<dbReference type="Proteomes" id="UP000001070">
    <property type="component" value="Unassembled WGS sequence"/>
</dbReference>
<dbReference type="GO" id="GO:0005783">
    <property type="term" value="C:endoplasmic reticulum"/>
    <property type="evidence" value="ECO:0007669"/>
    <property type="project" value="InterPro"/>
</dbReference>
<dbReference type="PhylomeDB" id="B4JV95"/>
<dbReference type="Pfam" id="PF08336">
    <property type="entry name" value="P4Ha_N"/>
    <property type="match status" value="1"/>
</dbReference>
<dbReference type="Gene3D" id="2.60.120.620">
    <property type="entry name" value="q2cbj1_9rhob like domain"/>
    <property type="match status" value="1"/>
</dbReference>
<dbReference type="Gene3D" id="1.25.40.10">
    <property type="entry name" value="Tetratricopeptide repeat domain"/>
    <property type="match status" value="1"/>
</dbReference>
<organism evidence="3">
    <name type="scientific">Drosophila grimshawi</name>
    <name type="common">Hawaiian fruit fly</name>
    <name type="synonym">Idiomyia grimshawi</name>
    <dbReference type="NCBI Taxonomy" id="7222"/>
    <lineage>
        <taxon>Eukaryota</taxon>
        <taxon>Metazoa</taxon>
        <taxon>Ecdysozoa</taxon>
        <taxon>Arthropoda</taxon>
        <taxon>Hexapoda</taxon>
        <taxon>Insecta</taxon>
        <taxon>Pterygota</taxon>
        <taxon>Neoptera</taxon>
        <taxon>Endopterygota</taxon>
        <taxon>Diptera</taxon>
        <taxon>Brachycera</taxon>
        <taxon>Muscomorpha</taxon>
        <taxon>Ephydroidea</taxon>
        <taxon>Drosophilidae</taxon>
        <taxon>Drosophila</taxon>
        <taxon>Hawaiian Drosophila</taxon>
    </lineage>
</organism>
<keyword evidence="3" id="KW-1185">Reference proteome</keyword>
<dbReference type="AlphaFoldDB" id="B4JV95"/>
<evidence type="ECO:0000313" key="2">
    <source>
        <dbReference type="EMBL" id="EDV91415.1"/>
    </source>
</evidence>
<dbReference type="InterPro" id="IPR011990">
    <property type="entry name" value="TPR-like_helical_dom_sf"/>
</dbReference>
<protein>
    <submittedName>
        <fullName evidence="2">GH17426</fullName>
    </submittedName>
</protein>
<dbReference type="SMR" id="B4JV95"/>
<dbReference type="InParanoid" id="B4JV95"/>
<reference evidence="2 3" key="1">
    <citation type="journal article" date="2007" name="Nature">
        <title>Evolution of genes and genomes on the Drosophila phylogeny.</title>
        <authorList>
            <consortium name="Drosophila 12 Genomes Consortium"/>
            <person name="Clark A.G."/>
            <person name="Eisen M.B."/>
            <person name="Smith D.R."/>
            <person name="Bergman C.M."/>
            <person name="Oliver B."/>
            <person name="Markow T.A."/>
            <person name="Kaufman T.C."/>
            <person name="Kellis M."/>
            <person name="Gelbart W."/>
            <person name="Iyer V.N."/>
            <person name="Pollard D.A."/>
            <person name="Sackton T.B."/>
            <person name="Larracuente A.M."/>
            <person name="Singh N.D."/>
            <person name="Abad J.P."/>
            <person name="Abt D.N."/>
            <person name="Adryan B."/>
            <person name="Aguade M."/>
            <person name="Akashi H."/>
            <person name="Anderson W.W."/>
            <person name="Aquadro C.F."/>
            <person name="Ardell D.H."/>
            <person name="Arguello R."/>
            <person name="Artieri C.G."/>
            <person name="Barbash D.A."/>
            <person name="Barker D."/>
            <person name="Barsanti P."/>
            <person name="Batterham P."/>
            <person name="Batzoglou S."/>
            <person name="Begun D."/>
            <person name="Bhutkar A."/>
            <person name="Blanco E."/>
            <person name="Bosak S.A."/>
            <person name="Bradley R.K."/>
            <person name="Brand A.D."/>
            <person name="Brent M.R."/>
            <person name="Brooks A.N."/>
            <person name="Brown R.H."/>
            <person name="Butlin R.K."/>
            <person name="Caggese C."/>
            <person name="Calvi B.R."/>
            <person name="Bernardo de Carvalho A."/>
            <person name="Caspi A."/>
            <person name="Castrezana S."/>
            <person name="Celniker S.E."/>
            <person name="Chang J.L."/>
            <person name="Chapple C."/>
            <person name="Chatterji S."/>
            <person name="Chinwalla A."/>
            <person name="Civetta A."/>
            <person name="Clifton S.W."/>
            <person name="Comeron J.M."/>
            <person name="Costello J.C."/>
            <person name="Coyne J.A."/>
            <person name="Daub J."/>
            <person name="David R.G."/>
            <person name="Delcher A.L."/>
            <person name="Delehaunty K."/>
            <person name="Do C.B."/>
            <person name="Ebling H."/>
            <person name="Edwards K."/>
            <person name="Eickbush T."/>
            <person name="Evans J.D."/>
            <person name="Filipski A."/>
            <person name="Findeiss S."/>
            <person name="Freyhult E."/>
            <person name="Fulton L."/>
            <person name="Fulton R."/>
            <person name="Garcia A.C."/>
            <person name="Gardiner A."/>
            <person name="Garfield D.A."/>
            <person name="Garvin B.E."/>
            <person name="Gibson G."/>
            <person name="Gilbert D."/>
            <person name="Gnerre S."/>
            <person name="Godfrey J."/>
            <person name="Good R."/>
            <person name="Gotea V."/>
            <person name="Gravely B."/>
            <person name="Greenberg A.J."/>
            <person name="Griffiths-Jones S."/>
            <person name="Gross S."/>
            <person name="Guigo R."/>
            <person name="Gustafson E.A."/>
            <person name="Haerty W."/>
            <person name="Hahn M.W."/>
            <person name="Halligan D.L."/>
            <person name="Halpern A.L."/>
            <person name="Halter G.M."/>
            <person name="Han M.V."/>
            <person name="Heger A."/>
            <person name="Hillier L."/>
            <person name="Hinrichs A.S."/>
            <person name="Holmes I."/>
            <person name="Hoskins R.A."/>
            <person name="Hubisz M.J."/>
            <person name="Hultmark D."/>
            <person name="Huntley M.A."/>
            <person name="Jaffe D.B."/>
            <person name="Jagadeeshan S."/>
            <person name="Jeck W.R."/>
            <person name="Johnson J."/>
            <person name="Jones C.D."/>
            <person name="Jordan W.C."/>
            <person name="Karpen G.H."/>
            <person name="Kataoka E."/>
            <person name="Keightley P.D."/>
            <person name="Kheradpour P."/>
            <person name="Kirkness E.F."/>
            <person name="Koerich L.B."/>
            <person name="Kristiansen K."/>
            <person name="Kudrna D."/>
            <person name="Kulathinal R.J."/>
            <person name="Kumar S."/>
            <person name="Kwok R."/>
            <person name="Lander E."/>
            <person name="Langley C.H."/>
            <person name="Lapoint R."/>
            <person name="Lazzaro B.P."/>
            <person name="Lee S.J."/>
            <person name="Levesque L."/>
            <person name="Li R."/>
            <person name="Lin C.F."/>
            <person name="Lin M.F."/>
            <person name="Lindblad-Toh K."/>
            <person name="Llopart A."/>
            <person name="Long M."/>
            <person name="Low L."/>
            <person name="Lozovsky E."/>
            <person name="Lu J."/>
            <person name="Luo M."/>
            <person name="Machado C.A."/>
            <person name="Makalowski W."/>
            <person name="Marzo M."/>
            <person name="Matsuda M."/>
            <person name="Matzkin L."/>
            <person name="McAllister B."/>
            <person name="McBride C.S."/>
            <person name="McKernan B."/>
            <person name="McKernan K."/>
            <person name="Mendez-Lago M."/>
            <person name="Minx P."/>
            <person name="Mollenhauer M.U."/>
            <person name="Montooth K."/>
            <person name="Mount S.M."/>
            <person name="Mu X."/>
            <person name="Myers E."/>
            <person name="Negre B."/>
            <person name="Newfeld S."/>
            <person name="Nielsen R."/>
            <person name="Noor M.A."/>
            <person name="O'Grady P."/>
            <person name="Pachter L."/>
            <person name="Papaceit M."/>
            <person name="Parisi M.J."/>
            <person name="Parisi M."/>
            <person name="Parts L."/>
            <person name="Pedersen J.S."/>
            <person name="Pesole G."/>
            <person name="Phillippy A.M."/>
            <person name="Ponting C.P."/>
            <person name="Pop M."/>
            <person name="Porcelli D."/>
            <person name="Powell J.R."/>
            <person name="Prohaska S."/>
            <person name="Pruitt K."/>
            <person name="Puig M."/>
            <person name="Quesneville H."/>
            <person name="Ram K.R."/>
            <person name="Rand D."/>
            <person name="Rasmussen M.D."/>
            <person name="Reed L.K."/>
            <person name="Reenan R."/>
            <person name="Reily A."/>
            <person name="Remington K.A."/>
            <person name="Rieger T.T."/>
            <person name="Ritchie M.G."/>
            <person name="Robin C."/>
            <person name="Rogers Y.H."/>
            <person name="Rohde C."/>
            <person name="Rozas J."/>
            <person name="Rubenfield M.J."/>
            <person name="Ruiz A."/>
            <person name="Russo S."/>
            <person name="Salzberg S.L."/>
            <person name="Sanchez-Gracia A."/>
            <person name="Saranga D.J."/>
            <person name="Sato H."/>
            <person name="Schaeffer S.W."/>
            <person name="Schatz M.C."/>
            <person name="Schlenke T."/>
            <person name="Schwartz R."/>
            <person name="Segarra C."/>
            <person name="Singh R.S."/>
            <person name="Sirot L."/>
            <person name="Sirota M."/>
            <person name="Sisneros N.B."/>
            <person name="Smith C.D."/>
            <person name="Smith T.F."/>
            <person name="Spieth J."/>
            <person name="Stage D.E."/>
            <person name="Stark A."/>
            <person name="Stephan W."/>
            <person name="Strausberg R.L."/>
            <person name="Strempel S."/>
            <person name="Sturgill D."/>
            <person name="Sutton G."/>
            <person name="Sutton G.G."/>
            <person name="Tao W."/>
            <person name="Teichmann S."/>
            <person name="Tobari Y.N."/>
            <person name="Tomimura Y."/>
            <person name="Tsolas J.M."/>
            <person name="Valente V.L."/>
            <person name="Venter E."/>
            <person name="Venter J.C."/>
            <person name="Vicario S."/>
            <person name="Vieira F.G."/>
            <person name="Vilella A.J."/>
            <person name="Villasante A."/>
            <person name="Walenz B."/>
            <person name="Wang J."/>
            <person name="Wasserman M."/>
            <person name="Watts T."/>
            <person name="Wilson D."/>
            <person name="Wilson R.K."/>
            <person name="Wing R.A."/>
            <person name="Wolfner M.F."/>
            <person name="Wong A."/>
            <person name="Wong G.K."/>
            <person name="Wu C.I."/>
            <person name="Wu G."/>
            <person name="Yamamoto D."/>
            <person name="Yang H.P."/>
            <person name="Yang S.P."/>
            <person name="Yorke J.A."/>
            <person name="Yoshida K."/>
            <person name="Zdobnov E."/>
            <person name="Zhang P."/>
            <person name="Zhang Y."/>
            <person name="Zimin A.V."/>
            <person name="Baldwin J."/>
            <person name="Abdouelleil A."/>
            <person name="Abdulkadir J."/>
            <person name="Abebe A."/>
            <person name="Abera B."/>
            <person name="Abreu J."/>
            <person name="Acer S.C."/>
            <person name="Aftuck L."/>
            <person name="Alexander A."/>
            <person name="An P."/>
            <person name="Anderson E."/>
            <person name="Anderson S."/>
            <person name="Arachi H."/>
            <person name="Azer M."/>
            <person name="Bachantsang P."/>
            <person name="Barry A."/>
            <person name="Bayul T."/>
            <person name="Berlin A."/>
            <person name="Bessette D."/>
            <person name="Bloom T."/>
            <person name="Blye J."/>
            <person name="Boguslavskiy L."/>
            <person name="Bonnet C."/>
            <person name="Boukhgalter B."/>
            <person name="Bourzgui I."/>
            <person name="Brown A."/>
            <person name="Cahill P."/>
            <person name="Channer S."/>
            <person name="Cheshatsang Y."/>
            <person name="Chuda L."/>
            <person name="Citroen M."/>
            <person name="Collymore A."/>
            <person name="Cooke P."/>
            <person name="Costello M."/>
            <person name="D'Aco K."/>
            <person name="Daza R."/>
            <person name="De Haan G."/>
            <person name="DeGray S."/>
            <person name="DeMaso C."/>
            <person name="Dhargay N."/>
            <person name="Dooley K."/>
            <person name="Dooley E."/>
            <person name="Doricent M."/>
            <person name="Dorje P."/>
            <person name="Dorjee K."/>
            <person name="Dupes A."/>
            <person name="Elong R."/>
            <person name="Falk J."/>
            <person name="Farina A."/>
            <person name="Faro S."/>
            <person name="Ferguson D."/>
            <person name="Fisher S."/>
            <person name="Foley C.D."/>
            <person name="Franke A."/>
            <person name="Friedrich D."/>
            <person name="Gadbois L."/>
            <person name="Gearin G."/>
            <person name="Gearin C.R."/>
            <person name="Giannoukos G."/>
            <person name="Goode T."/>
            <person name="Graham J."/>
            <person name="Grandbois E."/>
            <person name="Grewal S."/>
            <person name="Gyaltsen K."/>
            <person name="Hafez N."/>
            <person name="Hagos B."/>
            <person name="Hall J."/>
            <person name="Henson C."/>
            <person name="Hollinger A."/>
            <person name="Honan T."/>
            <person name="Huard M.D."/>
            <person name="Hughes L."/>
            <person name="Hurhula B."/>
            <person name="Husby M.E."/>
            <person name="Kamat A."/>
            <person name="Kanga B."/>
            <person name="Kashin S."/>
            <person name="Khazanovich D."/>
            <person name="Kisner P."/>
            <person name="Lance K."/>
            <person name="Lara M."/>
            <person name="Lee W."/>
            <person name="Lennon N."/>
            <person name="Letendre F."/>
            <person name="LeVine R."/>
            <person name="Lipovsky A."/>
            <person name="Liu X."/>
            <person name="Liu J."/>
            <person name="Liu S."/>
            <person name="Lokyitsang T."/>
            <person name="Lokyitsang Y."/>
            <person name="Lubonja R."/>
            <person name="Lui A."/>
            <person name="MacDonald P."/>
            <person name="Magnisalis V."/>
            <person name="Maru K."/>
            <person name="Matthews C."/>
            <person name="McCusker W."/>
            <person name="McDonough S."/>
            <person name="Mehta T."/>
            <person name="Meldrim J."/>
            <person name="Meneus L."/>
            <person name="Mihai O."/>
            <person name="Mihalev A."/>
            <person name="Mihova T."/>
            <person name="Mittelman R."/>
            <person name="Mlenga V."/>
            <person name="Montmayeur A."/>
            <person name="Mulrain L."/>
            <person name="Navidi A."/>
            <person name="Naylor J."/>
            <person name="Negash T."/>
            <person name="Nguyen T."/>
            <person name="Nguyen N."/>
            <person name="Nicol R."/>
            <person name="Norbu C."/>
            <person name="Norbu N."/>
            <person name="Novod N."/>
            <person name="O'Neill B."/>
            <person name="Osman S."/>
            <person name="Markiewicz E."/>
            <person name="Oyono O.L."/>
            <person name="Patti C."/>
            <person name="Phunkhang P."/>
            <person name="Pierre F."/>
            <person name="Priest M."/>
            <person name="Raghuraman S."/>
            <person name="Rege F."/>
            <person name="Reyes R."/>
            <person name="Rise C."/>
            <person name="Rogov P."/>
            <person name="Ross K."/>
            <person name="Ryan E."/>
            <person name="Settipalli S."/>
            <person name="Shea T."/>
            <person name="Sherpa N."/>
            <person name="Shi L."/>
            <person name="Shih D."/>
            <person name="Sparrow T."/>
            <person name="Spaulding J."/>
            <person name="Stalker J."/>
            <person name="Stange-Thomann N."/>
            <person name="Stavropoulos S."/>
            <person name="Stone C."/>
            <person name="Strader C."/>
            <person name="Tesfaye S."/>
            <person name="Thomson T."/>
            <person name="Thoulutsang Y."/>
            <person name="Thoulutsang D."/>
            <person name="Topham K."/>
            <person name="Topping I."/>
            <person name="Tsamla T."/>
            <person name="Vassiliev H."/>
            <person name="Vo A."/>
            <person name="Wangchuk T."/>
            <person name="Wangdi T."/>
            <person name="Weiand M."/>
            <person name="Wilkinson J."/>
            <person name="Wilson A."/>
            <person name="Yadav S."/>
            <person name="Young G."/>
            <person name="Yu Q."/>
            <person name="Zembek L."/>
            <person name="Zhong D."/>
            <person name="Zimmer A."/>
            <person name="Zwirko Z."/>
            <person name="Jaffe D.B."/>
            <person name="Alvarez P."/>
            <person name="Brockman W."/>
            <person name="Butler J."/>
            <person name="Chin C."/>
            <person name="Gnerre S."/>
            <person name="Grabherr M."/>
            <person name="Kleber M."/>
            <person name="Mauceli E."/>
            <person name="MacCallum I."/>
        </authorList>
    </citation>
    <scope>NUCLEOTIDE SEQUENCE [LARGE SCALE GENOMIC DNA]</scope>
    <source>
        <strain evidence="3">Tucson 15287-2541.00</strain>
    </source>
</reference>
<dbReference type="KEGG" id="dgr:6568558"/>
<gene>
    <name evidence="2" type="primary">Dgri\GH17426</name>
    <name evidence="2" type="ORF">Dgri_GH17426</name>
</gene>
<name>B4JV95_DROGR</name>
<dbReference type="GO" id="GO:0004656">
    <property type="term" value="F:procollagen-proline 4-dioxygenase activity"/>
    <property type="evidence" value="ECO:0007669"/>
    <property type="project" value="InterPro"/>
</dbReference>
<evidence type="ECO:0000313" key="3">
    <source>
        <dbReference type="Proteomes" id="UP000001070"/>
    </source>
</evidence>
<dbReference type="FunCoup" id="B4JV95">
    <property type="interactions" value="1"/>
</dbReference>
<feature type="domain" description="Prolyl 4-hydroxylase N-terminal" evidence="1">
    <location>
        <begin position="12"/>
        <end position="141"/>
    </location>
</feature>
<dbReference type="HOGENOM" id="CLU_585636_0_0_1"/>
<proteinExistence type="predicted"/>
<dbReference type="InterPro" id="IPR013547">
    <property type="entry name" value="P4H_N"/>
</dbReference>
<sequence length="476" mass="53448">MWPIAVSGSTDDHLRELLTTETELIDALRDYIDALDEQIEVIKSETATIEQIHRQVGDQVVEHVGNPLNVLNILTRFNSVWPLLEQQANATHNLAKNLPDYETELQLPSEEEYEVALLNLLRLQSVYDLKPATLSLGIVHGIKLGSVMSWSDCLEMARNSDGNGDYAVAKYWLDTALGKLPDGNNVTTSVSEQELGKVQILETSLNMDYRAGEYLSALITVKELLQLRPTSQKFEKLKAQIERALNGSQEKLPKRKTQEAKLPKSAEQQFVDELCRSGTHQPITGSRFTECRQDNSNLRMLRLEQLSEDPHIMLYHDILNSRQTEKLIGMLDEESQVQHSKSVAFAPLKLSKVAQKGMRSIHFQLGLSSAVPQLWQARRHSHEHVTPPEEPSATSGHVARALLNLQEARLGGAVVFPQLELSVNVPQGSLLRWSIRSLNEFSATSSPDYRSRQLICPVLLGTQLCKLGSEYAIYFI</sequence>
<dbReference type="eggNOG" id="KOG1591">
    <property type="taxonomic scope" value="Eukaryota"/>
</dbReference>
<evidence type="ECO:0000259" key="1">
    <source>
        <dbReference type="Pfam" id="PF08336"/>
    </source>
</evidence>
<dbReference type="EMBL" id="CH916374">
    <property type="protein sequence ID" value="EDV91415.1"/>
    <property type="molecule type" value="Genomic_DNA"/>
</dbReference>
<accession>B4JV95</accession>
<dbReference type="Gene3D" id="6.10.140.1460">
    <property type="match status" value="1"/>
</dbReference>